<dbReference type="AlphaFoldDB" id="A0A1Y2FF63"/>
<name>A0A1Y2FF63_PROLT</name>
<sequence>MDAIKQARILNVELLRQGVSFRGTLFLTIHHLIFSSPQDKLELWICFPIIAHVERRPPSVGGFSALRIRCRDFTFLTLHFAEDAECARVFESVRSLTCVPTIDKLYAFSYKPGKAEQQLDSWRCYKPEREFARQGVGSTFPQWRLSQLNADYAFSPTYPAVLAIPDCISDNVLNYGGKYRSKQRVPVLTYIHALNGCTITRASQPMVGIKQNRSVQDEKLVQAIFNTTQQRSDVYGSSCSGHLIVDARPTANAMANVAMGAGSENMDHYPSAKKVYLGIENIHVMRDSLNKVVEAIKDSDLTPLPPSRDLLQKSNWLKHISNVLDGASIIARTVHLGNSHVLVHCSDGWDRTSQLCSLAEICLDPYYRTLEGFVVLVEKDWLSFGHRFGERCGHLSSEKSFVSGTQAAASSQIRDPTASPERDLFGAGGRDRAREAMTAITGMGKKLGEVGRSQQHLKYTSPIFHQFLDCVFQLLVQHPTRFEFNERFLRRLLYHTYSCQYGTFLFNTERERVEAKLDQRTRSVWDHFLAKRDAYLNQDYVAEAAADGESPRQDTWLECNVKLVKWWHTAFNREDAEMNTVEVRTAAGAGDEVDVVDTSVDTLSAGAEALTVS</sequence>
<feature type="domain" description="Myotubularin phosphatase" evidence="5">
    <location>
        <begin position="121"/>
        <end position="571"/>
    </location>
</feature>
<dbReference type="InterPro" id="IPR030564">
    <property type="entry name" value="Myotubularin"/>
</dbReference>
<comment type="similarity">
    <text evidence="1">Belongs to the protein-tyrosine phosphatase family. Non-receptor class myotubularin subfamily.</text>
</comment>
<dbReference type="RefSeq" id="XP_040725178.1">
    <property type="nucleotide sequence ID" value="XM_040869386.1"/>
</dbReference>
<gene>
    <name evidence="6" type="ORF">BCR37DRAFT_379964</name>
</gene>
<dbReference type="Pfam" id="PF06602">
    <property type="entry name" value="Myotub-related"/>
    <property type="match status" value="1"/>
</dbReference>
<evidence type="ECO:0000256" key="4">
    <source>
        <dbReference type="SAM" id="MobiDB-lite"/>
    </source>
</evidence>
<dbReference type="InterPro" id="IPR029021">
    <property type="entry name" value="Prot-tyrosine_phosphatase-like"/>
</dbReference>
<feature type="region of interest" description="Disordered" evidence="4">
    <location>
        <begin position="408"/>
        <end position="427"/>
    </location>
</feature>
<feature type="binding site" evidence="3">
    <location>
        <begin position="281"/>
        <end position="282"/>
    </location>
    <ligand>
        <name>substrate</name>
    </ligand>
</feature>
<dbReference type="GO" id="GO:0004438">
    <property type="term" value="F:phosphatidylinositol-3-phosphate phosphatase activity"/>
    <property type="evidence" value="ECO:0007669"/>
    <property type="project" value="TreeGrafter"/>
</dbReference>
<dbReference type="PROSITE" id="PS51339">
    <property type="entry name" value="PPASE_MYOTUBULARIN"/>
    <property type="match status" value="1"/>
</dbReference>
<dbReference type="OrthoDB" id="271628at2759"/>
<organism evidence="6 7">
    <name type="scientific">Protomyces lactucae-debilis</name>
    <dbReference type="NCBI Taxonomy" id="2754530"/>
    <lineage>
        <taxon>Eukaryota</taxon>
        <taxon>Fungi</taxon>
        <taxon>Dikarya</taxon>
        <taxon>Ascomycota</taxon>
        <taxon>Taphrinomycotina</taxon>
        <taxon>Taphrinomycetes</taxon>
        <taxon>Taphrinales</taxon>
        <taxon>Protomycetaceae</taxon>
        <taxon>Protomyces</taxon>
    </lineage>
</organism>
<dbReference type="InterPro" id="IPR016130">
    <property type="entry name" value="Tyr_Pase_AS"/>
</dbReference>
<accession>A0A1Y2FF63</accession>
<proteinExistence type="inferred from homology"/>
<dbReference type="InterPro" id="IPR048994">
    <property type="entry name" value="PH-GRAM_MTMR6-9"/>
</dbReference>
<reference evidence="6 7" key="1">
    <citation type="submission" date="2016-07" db="EMBL/GenBank/DDBJ databases">
        <title>Pervasive Adenine N6-methylation of Active Genes in Fungi.</title>
        <authorList>
            <consortium name="DOE Joint Genome Institute"/>
            <person name="Mondo S.J."/>
            <person name="Dannebaum R.O."/>
            <person name="Kuo R.C."/>
            <person name="Labutti K."/>
            <person name="Haridas S."/>
            <person name="Kuo A."/>
            <person name="Salamov A."/>
            <person name="Ahrendt S.R."/>
            <person name="Lipzen A."/>
            <person name="Sullivan W."/>
            <person name="Andreopoulos W.B."/>
            <person name="Clum A."/>
            <person name="Lindquist E."/>
            <person name="Daum C."/>
            <person name="Ramamoorthy G.K."/>
            <person name="Gryganskyi A."/>
            <person name="Culley D."/>
            <person name="Magnuson J.K."/>
            <person name="James T.Y."/>
            <person name="O'Malley M.A."/>
            <person name="Stajich J.E."/>
            <person name="Spatafora J.W."/>
            <person name="Visel A."/>
            <person name="Grigoriev I.V."/>
        </authorList>
    </citation>
    <scope>NUCLEOTIDE SEQUENCE [LARGE SCALE GENOMIC DNA]</scope>
    <source>
        <strain evidence="6 7">12-1054</strain>
    </source>
</reference>
<dbReference type="GeneID" id="63785985"/>
<protein>
    <submittedName>
        <fullName evidence="6">Mtmr6 myotubularin related protein 6</fullName>
    </submittedName>
</protein>
<dbReference type="GO" id="GO:0005737">
    <property type="term" value="C:cytoplasm"/>
    <property type="evidence" value="ECO:0007669"/>
    <property type="project" value="TreeGrafter"/>
</dbReference>
<dbReference type="PANTHER" id="PTHR10807:SF128">
    <property type="entry name" value="PHOSPHATIDYLINOSITOL-3,5-BISPHOSPHATE 3-PHOSPHATASE"/>
    <property type="match status" value="1"/>
</dbReference>
<dbReference type="Gene3D" id="2.30.29.30">
    <property type="entry name" value="Pleckstrin-homology domain (PH domain)/Phosphotyrosine-binding domain (PTB)"/>
    <property type="match status" value="1"/>
</dbReference>
<dbReference type="SUPFAM" id="SSF52799">
    <property type="entry name" value="(Phosphotyrosine protein) phosphatases II"/>
    <property type="match status" value="1"/>
</dbReference>
<dbReference type="PANTHER" id="PTHR10807">
    <property type="entry name" value="MYOTUBULARIN-RELATED"/>
    <property type="match status" value="1"/>
</dbReference>
<dbReference type="GO" id="GO:0046856">
    <property type="term" value="P:phosphatidylinositol dephosphorylation"/>
    <property type="evidence" value="ECO:0007669"/>
    <property type="project" value="TreeGrafter"/>
</dbReference>
<dbReference type="CDD" id="cd17666">
    <property type="entry name" value="PTP-MTM-like_fungal"/>
    <property type="match status" value="1"/>
</dbReference>
<dbReference type="EMBL" id="MCFI01000010">
    <property type="protein sequence ID" value="ORY82044.1"/>
    <property type="molecule type" value="Genomic_DNA"/>
</dbReference>
<comment type="caution">
    <text evidence="6">The sequence shown here is derived from an EMBL/GenBank/DDBJ whole genome shotgun (WGS) entry which is preliminary data.</text>
</comment>
<dbReference type="Pfam" id="PF21098">
    <property type="entry name" value="PH-GRAM_MTMR6-like"/>
    <property type="match status" value="1"/>
</dbReference>
<evidence type="ECO:0000256" key="1">
    <source>
        <dbReference type="ARBA" id="ARBA00007471"/>
    </source>
</evidence>
<feature type="active site" description="Phosphocysteine intermediate" evidence="2">
    <location>
        <position position="345"/>
    </location>
</feature>
<feature type="binding site" evidence="3">
    <location>
        <begin position="345"/>
        <end position="351"/>
    </location>
    <ligand>
        <name>substrate</name>
    </ligand>
</feature>
<dbReference type="PROSITE" id="PS00383">
    <property type="entry name" value="TYR_PHOSPHATASE_1"/>
    <property type="match status" value="1"/>
</dbReference>
<dbReference type="InterPro" id="IPR010569">
    <property type="entry name" value="Myotubularin-like_Pase_dom"/>
</dbReference>
<evidence type="ECO:0000313" key="7">
    <source>
        <dbReference type="Proteomes" id="UP000193685"/>
    </source>
</evidence>
<dbReference type="SUPFAM" id="SSF50729">
    <property type="entry name" value="PH domain-like"/>
    <property type="match status" value="1"/>
</dbReference>
<dbReference type="Proteomes" id="UP000193685">
    <property type="component" value="Unassembled WGS sequence"/>
</dbReference>
<dbReference type="GO" id="GO:0016020">
    <property type="term" value="C:membrane"/>
    <property type="evidence" value="ECO:0007669"/>
    <property type="project" value="TreeGrafter"/>
</dbReference>
<evidence type="ECO:0000259" key="5">
    <source>
        <dbReference type="PROSITE" id="PS51339"/>
    </source>
</evidence>
<evidence type="ECO:0000256" key="2">
    <source>
        <dbReference type="PIRSR" id="PIRSR630564-1"/>
    </source>
</evidence>
<dbReference type="OMA" id="RTMEGFM"/>
<keyword evidence="7" id="KW-1185">Reference proteome</keyword>
<evidence type="ECO:0000256" key="3">
    <source>
        <dbReference type="PIRSR" id="PIRSR630564-2"/>
    </source>
</evidence>
<evidence type="ECO:0000313" key="6">
    <source>
        <dbReference type="EMBL" id="ORY82044.1"/>
    </source>
</evidence>
<dbReference type="STRING" id="56484.A0A1Y2FF63"/>
<dbReference type="InterPro" id="IPR011993">
    <property type="entry name" value="PH-like_dom_sf"/>
</dbReference>